<dbReference type="PANTHER" id="PTHR33387:SF3">
    <property type="entry name" value="DUF985 DOMAIN-CONTAINING PROTEIN"/>
    <property type="match status" value="1"/>
</dbReference>
<dbReference type="Pfam" id="PF06172">
    <property type="entry name" value="Cupin_5"/>
    <property type="match status" value="1"/>
</dbReference>
<feature type="transmembrane region" description="Helical" evidence="1">
    <location>
        <begin position="6"/>
        <end position="27"/>
    </location>
</feature>
<dbReference type="InterPro" id="IPR014710">
    <property type="entry name" value="RmlC-like_jellyroll"/>
</dbReference>
<dbReference type="KEGG" id="tet:TTHERM_00339920"/>
<evidence type="ECO:0000259" key="2">
    <source>
        <dbReference type="Pfam" id="PF06172"/>
    </source>
</evidence>
<dbReference type="InParanoid" id="I7M1R6"/>
<gene>
    <name evidence="3" type="ORF">TTHERM_00339920</name>
</gene>
<accession>I7M1R6</accession>
<dbReference type="SUPFAM" id="SSF51182">
    <property type="entry name" value="RmlC-like cupins"/>
    <property type="match status" value="1"/>
</dbReference>
<dbReference type="GeneID" id="7824391"/>
<protein>
    <submittedName>
        <fullName evidence="3">Transmembrane protein, putative</fullName>
    </submittedName>
</protein>
<dbReference type="InterPro" id="IPR009327">
    <property type="entry name" value="Cupin_DUF985"/>
</dbReference>
<sequence length="210" mass="23891">MSAQQGIINTPLIVAILLSIIFLFLTINTKQTVQNHWLQKNNEAPVNATAQYFVQYLNLVQLPNKMYLADLYTSQDIVKTSDDKERKATSAVYCLYESGVFVGFHTMQADEILVLNYGCSLEIIIINEDGSLTKEVLGYDLEKGEKPQLTVARNTLFTVVNSHQNPNAFSLVTAFNIPAYDESYVNFPKKQELIEKYPQHKELIEKYAEQ</sequence>
<dbReference type="AlphaFoldDB" id="I7M1R6"/>
<evidence type="ECO:0000313" key="3">
    <source>
        <dbReference type="EMBL" id="EAR97411.1"/>
    </source>
</evidence>
<dbReference type="Proteomes" id="UP000009168">
    <property type="component" value="Unassembled WGS sequence"/>
</dbReference>
<dbReference type="InterPro" id="IPR039935">
    <property type="entry name" value="YML079W-like"/>
</dbReference>
<keyword evidence="1" id="KW-1133">Transmembrane helix</keyword>
<proteinExistence type="predicted"/>
<dbReference type="EMBL" id="GG662666">
    <property type="protein sequence ID" value="EAR97411.1"/>
    <property type="molecule type" value="Genomic_DNA"/>
</dbReference>
<reference evidence="4" key="1">
    <citation type="journal article" date="2006" name="PLoS Biol.">
        <title>Macronuclear genome sequence of the ciliate Tetrahymena thermophila, a model eukaryote.</title>
        <authorList>
            <person name="Eisen J.A."/>
            <person name="Coyne R.S."/>
            <person name="Wu M."/>
            <person name="Wu D."/>
            <person name="Thiagarajan M."/>
            <person name="Wortman J.R."/>
            <person name="Badger J.H."/>
            <person name="Ren Q."/>
            <person name="Amedeo P."/>
            <person name="Jones K.M."/>
            <person name="Tallon L.J."/>
            <person name="Delcher A.L."/>
            <person name="Salzberg S.L."/>
            <person name="Silva J.C."/>
            <person name="Haas B.J."/>
            <person name="Majoros W.H."/>
            <person name="Farzad M."/>
            <person name="Carlton J.M."/>
            <person name="Smith R.K. Jr."/>
            <person name="Garg J."/>
            <person name="Pearlman R.E."/>
            <person name="Karrer K.M."/>
            <person name="Sun L."/>
            <person name="Manning G."/>
            <person name="Elde N.C."/>
            <person name="Turkewitz A.P."/>
            <person name="Asai D.J."/>
            <person name="Wilkes D.E."/>
            <person name="Wang Y."/>
            <person name="Cai H."/>
            <person name="Collins K."/>
            <person name="Stewart B.A."/>
            <person name="Lee S.R."/>
            <person name="Wilamowska K."/>
            <person name="Weinberg Z."/>
            <person name="Ruzzo W.L."/>
            <person name="Wloga D."/>
            <person name="Gaertig J."/>
            <person name="Frankel J."/>
            <person name="Tsao C.-C."/>
            <person name="Gorovsky M.A."/>
            <person name="Keeling P.J."/>
            <person name="Waller R.F."/>
            <person name="Patron N.J."/>
            <person name="Cherry J.M."/>
            <person name="Stover N.A."/>
            <person name="Krieger C.J."/>
            <person name="del Toro C."/>
            <person name="Ryder H.F."/>
            <person name="Williamson S.C."/>
            <person name="Barbeau R.A."/>
            <person name="Hamilton E.P."/>
            <person name="Orias E."/>
        </authorList>
    </citation>
    <scope>NUCLEOTIDE SEQUENCE [LARGE SCALE GENOMIC DNA]</scope>
    <source>
        <strain evidence="4">SB210</strain>
    </source>
</reference>
<dbReference type="InterPro" id="IPR011051">
    <property type="entry name" value="RmlC_Cupin_sf"/>
</dbReference>
<dbReference type="OrthoDB" id="6614653at2759"/>
<keyword evidence="1 3" id="KW-0812">Transmembrane</keyword>
<dbReference type="PANTHER" id="PTHR33387">
    <property type="entry name" value="RMLC-LIKE JELLY ROLL FOLD PROTEIN"/>
    <property type="match status" value="1"/>
</dbReference>
<dbReference type="Gene3D" id="2.60.120.10">
    <property type="entry name" value="Jelly Rolls"/>
    <property type="match status" value="1"/>
</dbReference>
<dbReference type="HOGENOM" id="CLU_1535566_0_0_1"/>
<keyword evidence="4" id="KW-1185">Reference proteome</keyword>
<evidence type="ECO:0000313" key="4">
    <source>
        <dbReference type="Proteomes" id="UP000009168"/>
    </source>
</evidence>
<name>I7M1R6_TETTS</name>
<feature type="domain" description="DUF985" evidence="2">
    <location>
        <begin position="51"/>
        <end position="183"/>
    </location>
</feature>
<dbReference type="RefSeq" id="XP_001017656.1">
    <property type="nucleotide sequence ID" value="XM_001017656.2"/>
</dbReference>
<keyword evidence="1" id="KW-0472">Membrane</keyword>
<organism evidence="3 4">
    <name type="scientific">Tetrahymena thermophila (strain SB210)</name>
    <dbReference type="NCBI Taxonomy" id="312017"/>
    <lineage>
        <taxon>Eukaryota</taxon>
        <taxon>Sar</taxon>
        <taxon>Alveolata</taxon>
        <taxon>Ciliophora</taxon>
        <taxon>Intramacronucleata</taxon>
        <taxon>Oligohymenophorea</taxon>
        <taxon>Hymenostomatida</taxon>
        <taxon>Tetrahymenina</taxon>
        <taxon>Tetrahymenidae</taxon>
        <taxon>Tetrahymena</taxon>
    </lineage>
</organism>
<evidence type="ECO:0000256" key="1">
    <source>
        <dbReference type="SAM" id="Phobius"/>
    </source>
</evidence>